<feature type="non-terminal residue" evidence="2">
    <location>
        <position position="56"/>
    </location>
</feature>
<evidence type="ECO:0000313" key="2">
    <source>
        <dbReference type="EMBL" id="GAH96819.1"/>
    </source>
</evidence>
<protein>
    <recommendedName>
        <fullName evidence="3">Mce/MlaD domain-containing protein</fullName>
    </recommendedName>
</protein>
<keyword evidence="1" id="KW-1133">Transmembrane helix</keyword>
<sequence>MTRNKKILSSLIIAVSVIAVGFSIYYLVFYDYEPTGPVGGVGVQGIVVDVSFSAKV</sequence>
<dbReference type="AlphaFoldDB" id="X1L2Z5"/>
<gene>
    <name evidence="2" type="ORF">S03H2_69361</name>
</gene>
<keyword evidence="1" id="KW-0812">Transmembrane</keyword>
<comment type="caution">
    <text evidence="2">The sequence shown here is derived from an EMBL/GenBank/DDBJ whole genome shotgun (WGS) entry which is preliminary data.</text>
</comment>
<keyword evidence="1" id="KW-0472">Membrane</keyword>
<dbReference type="EMBL" id="BARU01045813">
    <property type="protein sequence ID" value="GAH96819.1"/>
    <property type="molecule type" value="Genomic_DNA"/>
</dbReference>
<reference evidence="2" key="1">
    <citation type="journal article" date="2014" name="Front. Microbiol.">
        <title>High frequency of phylogenetically diverse reductive dehalogenase-homologous genes in deep subseafloor sedimentary metagenomes.</title>
        <authorList>
            <person name="Kawai M."/>
            <person name="Futagami T."/>
            <person name="Toyoda A."/>
            <person name="Takaki Y."/>
            <person name="Nishi S."/>
            <person name="Hori S."/>
            <person name="Arai W."/>
            <person name="Tsubouchi T."/>
            <person name="Morono Y."/>
            <person name="Uchiyama I."/>
            <person name="Ito T."/>
            <person name="Fujiyama A."/>
            <person name="Inagaki F."/>
            <person name="Takami H."/>
        </authorList>
    </citation>
    <scope>NUCLEOTIDE SEQUENCE</scope>
    <source>
        <strain evidence="2">Expedition CK06-06</strain>
    </source>
</reference>
<evidence type="ECO:0008006" key="3">
    <source>
        <dbReference type="Google" id="ProtNLM"/>
    </source>
</evidence>
<name>X1L2Z5_9ZZZZ</name>
<organism evidence="2">
    <name type="scientific">marine sediment metagenome</name>
    <dbReference type="NCBI Taxonomy" id="412755"/>
    <lineage>
        <taxon>unclassified sequences</taxon>
        <taxon>metagenomes</taxon>
        <taxon>ecological metagenomes</taxon>
    </lineage>
</organism>
<proteinExistence type="predicted"/>
<feature type="transmembrane region" description="Helical" evidence="1">
    <location>
        <begin position="7"/>
        <end position="28"/>
    </location>
</feature>
<accession>X1L2Z5</accession>
<evidence type="ECO:0000256" key="1">
    <source>
        <dbReference type="SAM" id="Phobius"/>
    </source>
</evidence>